<comment type="caution">
    <text evidence="2">The sequence shown here is derived from an EMBL/GenBank/DDBJ whole genome shotgun (WGS) entry which is preliminary data.</text>
</comment>
<reference evidence="2 3" key="1">
    <citation type="submission" date="2016-12" db="EMBL/GenBank/DDBJ databases">
        <title>The genomes of Aspergillus section Nigri reveals drivers in fungal speciation.</title>
        <authorList>
            <consortium name="DOE Joint Genome Institute"/>
            <person name="Vesth T.C."/>
            <person name="Nybo J."/>
            <person name="Theobald S."/>
            <person name="Brandl J."/>
            <person name="Frisvad J.C."/>
            <person name="Nielsen K.F."/>
            <person name="Lyhne E.K."/>
            <person name="Kogle M.E."/>
            <person name="Kuo A."/>
            <person name="Riley R."/>
            <person name="Clum A."/>
            <person name="Nolan M."/>
            <person name="Lipzen A."/>
            <person name="Salamov A."/>
            <person name="Henrissat B."/>
            <person name="Wiebenga A."/>
            <person name="De Vries R.P."/>
            <person name="Grigoriev I.V."/>
            <person name="Mortensen U.H."/>
            <person name="Andersen M.R."/>
            <person name="Baker S.E."/>
        </authorList>
    </citation>
    <scope>NUCLEOTIDE SEQUENCE [LARGE SCALE GENOMIC DNA]</scope>
    <source>
        <strain evidence="2 3">IBT 23096</strain>
    </source>
</reference>
<dbReference type="RefSeq" id="XP_024711039.1">
    <property type="nucleotide sequence ID" value="XM_024853998.1"/>
</dbReference>
<accession>A0A2I2GS89</accession>
<sequence>MPHVERQTLSRSRHSSRVTPSFHGCPGSSRPGFRLSRLRLPVDSPPESFPLKLPACSLARTFSGPTSPRPARYSTAPGDRRSLYSGGTSLPGLGLMRAGSSRRPWSSLRIRAPGRPLGVMAA</sequence>
<organism evidence="2 3">
    <name type="scientific">Aspergillus steynii IBT 23096</name>
    <dbReference type="NCBI Taxonomy" id="1392250"/>
    <lineage>
        <taxon>Eukaryota</taxon>
        <taxon>Fungi</taxon>
        <taxon>Dikarya</taxon>
        <taxon>Ascomycota</taxon>
        <taxon>Pezizomycotina</taxon>
        <taxon>Eurotiomycetes</taxon>
        <taxon>Eurotiomycetidae</taxon>
        <taxon>Eurotiales</taxon>
        <taxon>Aspergillaceae</taxon>
        <taxon>Aspergillus</taxon>
        <taxon>Aspergillus subgen. Circumdati</taxon>
    </lineage>
</organism>
<dbReference type="EMBL" id="MSFO01000001">
    <property type="protein sequence ID" value="PLB55737.1"/>
    <property type="molecule type" value="Genomic_DNA"/>
</dbReference>
<protein>
    <submittedName>
        <fullName evidence="2">Uncharacterized protein</fullName>
    </submittedName>
</protein>
<name>A0A2I2GS89_9EURO</name>
<feature type="region of interest" description="Disordered" evidence="1">
    <location>
        <begin position="1"/>
        <end position="33"/>
    </location>
</feature>
<evidence type="ECO:0000256" key="1">
    <source>
        <dbReference type="SAM" id="MobiDB-lite"/>
    </source>
</evidence>
<gene>
    <name evidence="2" type="ORF">P170DRAFT_49053</name>
</gene>
<evidence type="ECO:0000313" key="2">
    <source>
        <dbReference type="EMBL" id="PLB55737.1"/>
    </source>
</evidence>
<dbReference type="GeneID" id="36561699"/>
<evidence type="ECO:0000313" key="3">
    <source>
        <dbReference type="Proteomes" id="UP000234275"/>
    </source>
</evidence>
<dbReference type="VEuPathDB" id="FungiDB:P170DRAFT_49053"/>
<keyword evidence="3" id="KW-1185">Reference proteome</keyword>
<dbReference type="AlphaFoldDB" id="A0A2I2GS89"/>
<proteinExistence type="predicted"/>
<feature type="region of interest" description="Disordered" evidence="1">
    <location>
        <begin position="62"/>
        <end position="100"/>
    </location>
</feature>
<dbReference type="Proteomes" id="UP000234275">
    <property type="component" value="Unassembled WGS sequence"/>
</dbReference>